<accession>A0A8S5MER5</accession>
<reference evidence="1" key="1">
    <citation type="journal article" date="2021" name="Proc. Natl. Acad. Sci. U.S.A.">
        <title>A Catalog of Tens of Thousands of Viruses from Human Metagenomes Reveals Hidden Associations with Chronic Diseases.</title>
        <authorList>
            <person name="Tisza M.J."/>
            <person name="Buck C.B."/>
        </authorList>
    </citation>
    <scope>NUCLEOTIDE SEQUENCE</scope>
    <source>
        <strain evidence="1">CtWuM9</strain>
    </source>
</reference>
<protein>
    <submittedName>
        <fullName evidence="1">Uncharacterized protein</fullName>
    </submittedName>
</protein>
<proteinExistence type="predicted"/>
<organism evidence="1">
    <name type="scientific">Siphoviridae sp. ctWuM9</name>
    <dbReference type="NCBI Taxonomy" id="2826364"/>
    <lineage>
        <taxon>Viruses</taxon>
        <taxon>Duplodnaviria</taxon>
        <taxon>Heunggongvirae</taxon>
        <taxon>Uroviricota</taxon>
        <taxon>Caudoviricetes</taxon>
    </lineage>
</organism>
<sequence length="116" mass="13471">MTTSIEKSNICYLFERFCYLFVTFLDEMLPFWNSFVPPLLHRAALKKFPAGVFRKNTFICCGLGMKPTPPTPSASRCSQKIPRRGFSEKHFHMLWTWDETNTSPKLNLVRSVSFQA</sequence>
<name>A0A8S5MER5_9CAUD</name>
<dbReference type="EMBL" id="BK014888">
    <property type="protein sequence ID" value="DAD80825.1"/>
    <property type="molecule type" value="Genomic_DNA"/>
</dbReference>
<evidence type="ECO:0000313" key="1">
    <source>
        <dbReference type="EMBL" id="DAD80825.1"/>
    </source>
</evidence>